<sequence length="228" mass="25574">MQKLFLLLFLTVQFLPAEPLPSDTAAIFGDGTSNSDWTQEVEESFPYELQILWLETDKNVPPIEFAEGEMYRLSPDGTREPYSFEVPEITEKLENLADIVTIAITGDSQGIVRLKENFSATYKISRKEDAFDLSLDYRRFSEGFQRGSIDTSLILALNAEWTYVGGTIRKSETRHKDGSVTSQTLQRISAVRIRKLQSANDSSTPSEQQTPPFSSAPFSLTDQTAPDS</sequence>
<feature type="region of interest" description="Disordered" evidence="1">
    <location>
        <begin position="197"/>
        <end position="228"/>
    </location>
</feature>
<dbReference type="RefSeq" id="WP_185693171.1">
    <property type="nucleotide sequence ID" value="NZ_JACHVA010000093.1"/>
</dbReference>
<evidence type="ECO:0000313" key="2">
    <source>
        <dbReference type="EMBL" id="MBC2602489.1"/>
    </source>
</evidence>
<reference evidence="2 3" key="1">
    <citation type="submission" date="2020-07" db="EMBL/GenBank/DDBJ databases">
        <authorList>
            <person name="Feng X."/>
        </authorList>
    </citation>
    <scope>NUCLEOTIDE SEQUENCE [LARGE SCALE GENOMIC DNA]</scope>
    <source>
        <strain evidence="2 3">JCM14086</strain>
    </source>
</reference>
<gene>
    <name evidence="2" type="ORF">H5P30_11935</name>
</gene>
<evidence type="ECO:0000256" key="1">
    <source>
        <dbReference type="SAM" id="MobiDB-lite"/>
    </source>
</evidence>
<comment type="caution">
    <text evidence="2">The sequence shown here is derived from an EMBL/GenBank/DDBJ whole genome shotgun (WGS) entry which is preliminary data.</text>
</comment>
<accession>A0A7X1AYX2</accession>
<organism evidence="2 3">
    <name type="scientific">Puniceicoccus vermicola</name>
    <dbReference type="NCBI Taxonomy" id="388746"/>
    <lineage>
        <taxon>Bacteria</taxon>
        <taxon>Pseudomonadati</taxon>
        <taxon>Verrucomicrobiota</taxon>
        <taxon>Opitutia</taxon>
        <taxon>Puniceicoccales</taxon>
        <taxon>Puniceicoccaceae</taxon>
        <taxon>Puniceicoccus</taxon>
    </lineage>
</organism>
<name>A0A7X1AYX2_9BACT</name>
<evidence type="ECO:0000313" key="3">
    <source>
        <dbReference type="Proteomes" id="UP000525652"/>
    </source>
</evidence>
<keyword evidence="3" id="KW-1185">Reference proteome</keyword>
<proteinExistence type="predicted"/>
<protein>
    <submittedName>
        <fullName evidence="2">Uncharacterized protein</fullName>
    </submittedName>
</protein>
<dbReference type="Proteomes" id="UP000525652">
    <property type="component" value="Unassembled WGS sequence"/>
</dbReference>
<dbReference type="EMBL" id="JACHVA010000093">
    <property type="protein sequence ID" value="MBC2602489.1"/>
    <property type="molecule type" value="Genomic_DNA"/>
</dbReference>
<dbReference type="AlphaFoldDB" id="A0A7X1AYX2"/>